<evidence type="ECO:0000256" key="7">
    <source>
        <dbReference type="ARBA" id="ARBA00023136"/>
    </source>
</evidence>
<dbReference type="InterPro" id="IPR002191">
    <property type="entry name" value="Bac_export_3"/>
</dbReference>
<dbReference type="GO" id="GO:0009425">
    <property type="term" value="C:bacterial-type flagellum basal body"/>
    <property type="evidence" value="ECO:0007669"/>
    <property type="project" value="UniProtKB-SubCell"/>
</dbReference>
<dbReference type="KEGG" id="saqi:AXG55_01755"/>
<reference evidence="10 11" key="1">
    <citation type="submission" date="2016-10" db="EMBL/GenBank/DDBJ databases">
        <title>Silvanigrella aquatica sp. nov., isolated from a freshwater lake located in the Black Forest, Germany, description of Silvanigrellaceae fam. nov., Silvanigrellales ord. nov., reclassification of the order Bdellovibrionales in the class Oligoflexia, reclassification of the families Bacteriovoracaceae and Halobacteriovoraceae in the new order Bacteriovoracales ord. nov., and reclassification of the family Pseudobacteriovoracaceae in the order Oligoflexiales.</title>
        <authorList>
            <person name="Hahn M.W."/>
            <person name="Schmidt J."/>
            <person name="Koll U."/>
            <person name="Rohde M."/>
            <person name="Verbag S."/>
            <person name="Pitt A."/>
            <person name="Nakai R."/>
            <person name="Naganuma T."/>
            <person name="Lang E."/>
        </authorList>
    </citation>
    <scope>NUCLEOTIDE SEQUENCE [LARGE SCALE GENOMIC DNA]</scope>
    <source>
        <strain evidence="10 11">MWH-Nonnen-W8red</strain>
    </source>
</reference>
<evidence type="ECO:0000256" key="1">
    <source>
        <dbReference type="ARBA" id="ARBA00004651"/>
    </source>
</evidence>
<evidence type="ECO:0000256" key="6">
    <source>
        <dbReference type="ARBA" id="ARBA00022989"/>
    </source>
</evidence>
<dbReference type="NCBIfam" id="TIGR01402">
    <property type="entry name" value="fliQ"/>
    <property type="match status" value="1"/>
</dbReference>
<organism evidence="10 11">
    <name type="scientific">Silvanigrella aquatica</name>
    <dbReference type="NCBI Taxonomy" id="1915309"/>
    <lineage>
        <taxon>Bacteria</taxon>
        <taxon>Pseudomonadati</taxon>
        <taxon>Bdellovibrionota</taxon>
        <taxon>Oligoflexia</taxon>
        <taxon>Silvanigrellales</taxon>
        <taxon>Silvanigrellaceae</taxon>
        <taxon>Silvanigrella</taxon>
    </lineage>
</organism>
<evidence type="ECO:0000313" key="11">
    <source>
        <dbReference type="Proteomes" id="UP000184731"/>
    </source>
</evidence>
<keyword evidence="5 9" id="KW-0812">Transmembrane</keyword>
<evidence type="ECO:0000256" key="8">
    <source>
        <dbReference type="ARBA" id="ARBA00023143"/>
    </source>
</evidence>
<dbReference type="GO" id="GO:0009306">
    <property type="term" value="P:protein secretion"/>
    <property type="evidence" value="ECO:0007669"/>
    <property type="project" value="InterPro"/>
</dbReference>
<comment type="function">
    <text evidence="9">Role in flagellar biosynthesis.</text>
</comment>
<proteinExistence type="inferred from homology"/>
<dbReference type="Proteomes" id="UP000184731">
    <property type="component" value="Chromosome"/>
</dbReference>
<keyword evidence="7 9" id="KW-0472">Membrane</keyword>
<keyword evidence="8 9" id="KW-0975">Bacterial flagellum</keyword>
<feature type="transmembrane region" description="Helical" evidence="9">
    <location>
        <begin position="12"/>
        <end position="39"/>
    </location>
</feature>
<dbReference type="PIRSF" id="PIRSF004669">
    <property type="entry name" value="FliQ"/>
    <property type="match status" value="1"/>
</dbReference>
<dbReference type="STRING" id="1915309.AXG55_01755"/>
<gene>
    <name evidence="9" type="primary">fliQ</name>
    <name evidence="10" type="ORF">AXG55_01755</name>
</gene>
<comment type="similarity">
    <text evidence="2 9">Belongs to the FliQ/MopD/SpaQ family.</text>
</comment>
<feature type="transmembrane region" description="Helical" evidence="9">
    <location>
        <begin position="51"/>
        <end position="70"/>
    </location>
</feature>
<sequence>MNSQQVVDLILALLYLTVEISLPLLGVAMIIGLLISIFQAATQINESTLSFLPKIAAMILVLVILSPWMLRKLNDYTHHVYEKIPEYARQR</sequence>
<dbReference type="PRINTS" id="PR00952">
    <property type="entry name" value="TYPE3IMQPROT"/>
</dbReference>
<accession>A0A1L4CXP9</accession>
<dbReference type="EMBL" id="CP017834">
    <property type="protein sequence ID" value="APJ02719.1"/>
    <property type="molecule type" value="Genomic_DNA"/>
</dbReference>
<dbReference type="GO" id="GO:0005886">
    <property type="term" value="C:plasma membrane"/>
    <property type="evidence" value="ECO:0007669"/>
    <property type="project" value="UniProtKB-SubCell"/>
</dbReference>
<evidence type="ECO:0000256" key="5">
    <source>
        <dbReference type="ARBA" id="ARBA00022692"/>
    </source>
</evidence>
<dbReference type="InterPro" id="IPR006305">
    <property type="entry name" value="FliQ"/>
</dbReference>
<name>A0A1L4CXP9_9BACT</name>
<dbReference type="AlphaFoldDB" id="A0A1L4CXP9"/>
<dbReference type="PANTHER" id="PTHR34040:SF2">
    <property type="entry name" value="FLAGELLAR BIOSYNTHETIC PROTEIN FLIQ"/>
    <property type="match status" value="1"/>
</dbReference>
<evidence type="ECO:0000256" key="9">
    <source>
        <dbReference type="RuleBase" id="RU364090"/>
    </source>
</evidence>
<dbReference type="OrthoDB" id="5295741at2"/>
<evidence type="ECO:0000313" key="10">
    <source>
        <dbReference type="EMBL" id="APJ02719.1"/>
    </source>
</evidence>
<keyword evidence="6 9" id="KW-1133">Transmembrane helix</keyword>
<comment type="subcellular location">
    <subcellularLocation>
        <location evidence="1 9">Cell membrane</location>
        <topology evidence="1">Multi-pass membrane protein</topology>
    </subcellularLocation>
    <subcellularLocation>
        <location evidence="9">Bacterial flagellum basal body</location>
    </subcellularLocation>
</comment>
<keyword evidence="4 9" id="KW-1003">Cell membrane</keyword>
<protein>
    <recommendedName>
        <fullName evidence="3 9">Flagellar biosynthetic protein FliQ</fullName>
    </recommendedName>
</protein>
<keyword evidence="11" id="KW-1185">Reference proteome</keyword>
<dbReference type="PANTHER" id="PTHR34040">
    <property type="entry name" value="FLAGELLAR BIOSYNTHETIC PROTEIN FLIQ"/>
    <property type="match status" value="1"/>
</dbReference>
<evidence type="ECO:0000256" key="2">
    <source>
        <dbReference type="ARBA" id="ARBA00006156"/>
    </source>
</evidence>
<dbReference type="GO" id="GO:0044780">
    <property type="term" value="P:bacterial-type flagellum assembly"/>
    <property type="evidence" value="ECO:0007669"/>
    <property type="project" value="InterPro"/>
</dbReference>
<evidence type="ECO:0000256" key="3">
    <source>
        <dbReference type="ARBA" id="ARBA00021718"/>
    </source>
</evidence>
<dbReference type="Pfam" id="PF01313">
    <property type="entry name" value="Bac_export_3"/>
    <property type="match status" value="1"/>
</dbReference>
<dbReference type="RefSeq" id="WP_148696429.1">
    <property type="nucleotide sequence ID" value="NZ_CP017834.1"/>
</dbReference>
<evidence type="ECO:0000256" key="4">
    <source>
        <dbReference type="ARBA" id="ARBA00022475"/>
    </source>
</evidence>